<evidence type="ECO:0000313" key="3">
    <source>
        <dbReference type="EMBL" id="AJQ97836.1"/>
    </source>
</evidence>
<feature type="transmembrane region" description="Helical" evidence="1">
    <location>
        <begin position="203"/>
        <end position="224"/>
    </location>
</feature>
<keyword evidence="1" id="KW-0472">Membrane</keyword>
<accession>A0A0C5VUK9</accession>
<dbReference type="GO" id="GO:0016747">
    <property type="term" value="F:acyltransferase activity, transferring groups other than amino-acyl groups"/>
    <property type="evidence" value="ECO:0007669"/>
    <property type="project" value="InterPro"/>
</dbReference>
<keyword evidence="1" id="KW-1133">Transmembrane helix</keyword>
<evidence type="ECO:0000256" key="1">
    <source>
        <dbReference type="SAM" id="Phobius"/>
    </source>
</evidence>
<keyword evidence="4" id="KW-1185">Reference proteome</keyword>
<gene>
    <name evidence="3" type="ORF">YC6258_05808</name>
</gene>
<dbReference type="Proteomes" id="UP000032266">
    <property type="component" value="Chromosome"/>
</dbReference>
<dbReference type="HOGENOM" id="CLU_064480_0_0_6"/>
<dbReference type="KEGG" id="gsn:YC6258_05808"/>
<dbReference type="InterPro" id="IPR016181">
    <property type="entry name" value="Acyl_CoA_acyltransferase"/>
</dbReference>
<dbReference type="Pfam" id="PF13302">
    <property type="entry name" value="Acetyltransf_3"/>
    <property type="match status" value="1"/>
</dbReference>
<dbReference type="Gene3D" id="3.40.630.30">
    <property type="match status" value="1"/>
</dbReference>
<reference evidence="3 4" key="1">
    <citation type="submission" date="2014-01" db="EMBL/GenBank/DDBJ databases">
        <title>Full genme sequencing of cellulolytic bacterium Gynuella sunshinyii YC6258T gen. nov., sp. nov.</title>
        <authorList>
            <person name="Khan H."/>
            <person name="Chung E.J."/>
            <person name="Chung Y.R."/>
        </authorList>
    </citation>
    <scope>NUCLEOTIDE SEQUENCE [LARGE SCALE GENOMIC DNA]</scope>
    <source>
        <strain evidence="3 4">YC6258</strain>
    </source>
</reference>
<proteinExistence type="predicted"/>
<evidence type="ECO:0000259" key="2">
    <source>
        <dbReference type="Pfam" id="PF13302"/>
    </source>
</evidence>
<dbReference type="OrthoDB" id="9784707at2"/>
<protein>
    <submittedName>
        <fullName evidence="3">Acetyltransferase, including N-acetylase of ribosomal protein</fullName>
    </submittedName>
</protein>
<sequence length="325" mass="37488">MSSSSSITPRQQAIMRQAPDEVLGKLFQLQQPEVSTDERFILMQTIRKWAGRYQLTEAQITKTVALARYLGDWPLLLGWYQQGLWQASAVEISLIEAQMGFYTRALKRLDGDQRQDAQAARNSIQQCLDTLPMAQRELRCDEISLTPLAYHHVSDFGWQYADPQIARLCNLPAFQSAQHWIGWLHGCQQEVERRLFAVIHDEYGFVGSVSILVYEGIGFFYYWIGKDFQCRGYGPKAVRILMRVARQYLNMNCCYAKVFSFNVSSNKAIRKLNFRALHFRALPPSEQEVFYYSGPVKSEIMLYHDLVSLLDKMNSGILLEPFSPK</sequence>
<dbReference type="InterPro" id="IPR000182">
    <property type="entry name" value="GNAT_dom"/>
</dbReference>
<keyword evidence="1" id="KW-0812">Transmembrane</keyword>
<evidence type="ECO:0000313" key="4">
    <source>
        <dbReference type="Proteomes" id="UP000032266"/>
    </source>
</evidence>
<feature type="domain" description="N-acetyltransferase" evidence="2">
    <location>
        <begin position="145"/>
        <end position="275"/>
    </location>
</feature>
<dbReference type="STRING" id="1445510.YC6258_05808"/>
<dbReference type="EMBL" id="CP007142">
    <property type="protein sequence ID" value="AJQ97836.1"/>
    <property type="molecule type" value="Genomic_DNA"/>
</dbReference>
<keyword evidence="3" id="KW-0687">Ribonucleoprotein</keyword>
<dbReference type="GO" id="GO:0005840">
    <property type="term" value="C:ribosome"/>
    <property type="evidence" value="ECO:0007669"/>
    <property type="project" value="UniProtKB-KW"/>
</dbReference>
<dbReference type="SUPFAM" id="SSF55729">
    <property type="entry name" value="Acyl-CoA N-acyltransferases (Nat)"/>
    <property type="match status" value="1"/>
</dbReference>
<organism evidence="3 4">
    <name type="scientific">Gynuella sunshinyii YC6258</name>
    <dbReference type="NCBI Taxonomy" id="1445510"/>
    <lineage>
        <taxon>Bacteria</taxon>
        <taxon>Pseudomonadati</taxon>
        <taxon>Pseudomonadota</taxon>
        <taxon>Gammaproteobacteria</taxon>
        <taxon>Oceanospirillales</taxon>
        <taxon>Saccharospirillaceae</taxon>
        <taxon>Gynuella</taxon>
    </lineage>
</organism>
<dbReference type="RefSeq" id="WP_144407751.1">
    <property type="nucleotide sequence ID" value="NZ_CP007142.1"/>
</dbReference>
<keyword evidence="3" id="KW-0689">Ribosomal protein</keyword>
<name>A0A0C5VUK9_9GAMM</name>
<dbReference type="AlphaFoldDB" id="A0A0C5VUK9"/>
<keyword evidence="3" id="KW-0808">Transferase</keyword>